<gene>
    <name evidence="1" type="ORF">DK846_10170</name>
</gene>
<keyword evidence="2" id="KW-1185">Reference proteome</keyword>
<protein>
    <recommendedName>
        <fullName evidence="3">Glycosyl transferase family 1 domain-containing protein</fullName>
    </recommendedName>
</protein>
<sequence length="427" mass="49992">MIIVLEPQCIGSAHDIVNASLIYSISIANKNEKISFFADLSHISCIKKILSDTNIDIQNIDYFPVIIPQKNLLRLSKIVTYYMLINRLLWYANEKKINKIIFLSVYSYNLLILKYLLKQVHYNHFQIKIIVHGVLEEIKNPNSSFILNRIKQFGYALDQKDNDNIQYIVLSPSILNTISDISKPPFDKFTAIDLPYIYDNTEPKTKTDNRIVFATIGQGNPYLMKCVAKALQMQTNQTVEYEFRIIGENCGNTNIINLKYKKLISCFISIIDRKTINWFLTSFLPISSKVSTYLSDKIHITSINCVSKGKRLSRNEIERYVRDVDYLIFFYNRDSYKYTASGSFFDAISYRIPIIFIGNTFFDYYFSSYKIGYRVETLYEIIELVKMISINGINYADYQHQLMEIEKFRHEININRENKILSFTPFK</sequence>
<dbReference type="Proteomes" id="UP000245657">
    <property type="component" value="Unassembled WGS sequence"/>
</dbReference>
<evidence type="ECO:0008006" key="3">
    <source>
        <dbReference type="Google" id="ProtNLM"/>
    </source>
</evidence>
<evidence type="ECO:0000313" key="1">
    <source>
        <dbReference type="EMBL" id="PWR71225.1"/>
    </source>
</evidence>
<reference evidence="1 2" key="1">
    <citation type="submission" date="2018-05" db="EMBL/GenBank/DDBJ databases">
        <title>Draft genome of Methanospirillum lacunae Ki8-1.</title>
        <authorList>
            <person name="Dueholm M.S."/>
            <person name="Nielsen P.H."/>
            <person name="Bakmann L.F."/>
            <person name="Otzen D.E."/>
        </authorList>
    </citation>
    <scope>NUCLEOTIDE SEQUENCE [LARGE SCALE GENOMIC DNA]</scope>
    <source>
        <strain evidence="1 2">Ki8-1</strain>
    </source>
</reference>
<evidence type="ECO:0000313" key="2">
    <source>
        <dbReference type="Proteomes" id="UP000245657"/>
    </source>
</evidence>
<dbReference type="EMBL" id="QGMY01000008">
    <property type="protein sequence ID" value="PWR71225.1"/>
    <property type="molecule type" value="Genomic_DNA"/>
</dbReference>
<dbReference type="AlphaFoldDB" id="A0A2V2MY60"/>
<dbReference type="RefSeq" id="WP_109968843.1">
    <property type="nucleotide sequence ID" value="NZ_CP176093.1"/>
</dbReference>
<organism evidence="1 2">
    <name type="scientific">Methanospirillum lacunae</name>
    <dbReference type="NCBI Taxonomy" id="668570"/>
    <lineage>
        <taxon>Archaea</taxon>
        <taxon>Methanobacteriati</taxon>
        <taxon>Methanobacteriota</taxon>
        <taxon>Stenosarchaea group</taxon>
        <taxon>Methanomicrobia</taxon>
        <taxon>Methanomicrobiales</taxon>
        <taxon>Methanospirillaceae</taxon>
        <taxon>Methanospirillum</taxon>
    </lineage>
</organism>
<dbReference type="Gene3D" id="3.40.50.2000">
    <property type="entry name" value="Glycogen Phosphorylase B"/>
    <property type="match status" value="1"/>
</dbReference>
<comment type="caution">
    <text evidence="1">The sequence shown here is derived from an EMBL/GenBank/DDBJ whole genome shotgun (WGS) entry which is preliminary data.</text>
</comment>
<accession>A0A2V2MY60</accession>
<dbReference type="GeneID" id="97547155"/>
<dbReference type="OrthoDB" id="386938at2157"/>
<name>A0A2V2MY60_9EURY</name>
<proteinExistence type="predicted"/>